<evidence type="ECO:0000256" key="5">
    <source>
        <dbReference type="ARBA" id="ARBA00023015"/>
    </source>
</evidence>
<keyword evidence="11" id="KW-0966">Cell projection</keyword>
<keyword evidence="4" id="KW-1005">Bacterial flagellum biogenesis</keyword>
<keyword evidence="5" id="KW-0805">Transcription regulation</keyword>
<dbReference type="InterPro" id="IPR035890">
    <property type="entry name" value="Anti-sigma-28_factor_FlgM_sf"/>
</dbReference>
<dbReference type="SUPFAM" id="SSF101498">
    <property type="entry name" value="Anti-sigma factor FlgM"/>
    <property type="match status" value="1"/>
</dbReference>
<evidence type="ECO:0000256" key="1">
    <source>
        <dbReference type="ARBA" id="ARBA00005322"/>
    </source>
</evidence>
<comment type="similarity">
    <text evidence="1">Belongs to the FlgM family.</text>
</comment>
<evidence type="ECO:0000256" key="9">
    <source>
        <dbReference type="SAM" id="MobiDB-lite"/>
    </source>
</evidence>
<keyword evidence="6" id="KW-0804">Transcription</keyword>
<dbReference type="InterPro" id="IPR031316">
    <property type="entry name" value="FlgM_C"/>
</dbReference>
<feature type="compositionally biased region" description="Low complexity" evidence="9">
    <location>
        <begin position="24"/>
        <end position="38"/>
    </location>
</feature>
<gene>
    <name evidence="11" type="primary">flgM</name>
    <name evidence="11" type="ORF">ABDB84_05935</name>
</gene>
<feature type="compositionally biased region" description="Polar residues" evidence="9">
    <location>
        <begin position="1"/>
        <end position="16"/>
    </location>
</feature>
<evidence type="ECO:0000256" key="2">
    <source>
        <dbReference type="ARBA" id="ARBA00017823"/>
    </source>
</evidence>
<sequence length="102" mass="10625">MKIDNSIKSSGQVTGENRTRSARESGSSSTSSASAATTQVALSGGLQRYNEILSQAPIVDNGKVDEIKQAISNGDFQVDPEKVADGLIESVRQMLAAQPSAA</sequence>
<reference evidence="11 12" key="1">
    <citation type="journal article" date="2018" name="Int. J. Syst. Evol. Microbiol.">
        <title>Uliginosibacterium sediminicola sp. nov., isolated from freshwater sediment.</title>
        <authorList>
            <person name="Hwang W.M."/>
            <person name="Kim S.M."/>
            <person name="Kang K."/>
            <person name="Ahn T.Y."/>
        </authorList>
    </citation>
    <scope>NUCLEOTIDE SEQUENCE [LARGE SCALE GENOMIC DNA]</scope>
    <source>
        <strain evidence="11 12">M1-21</strain>
    </source>
</reference>
<evidence type="ECO:0000256" key="4">
    <source>
        <dbReference type="ARBA" id="ARBA00022795"/>
    </source>
</evidence>
<evidence type="ECO:0000259" key="10">
    <source>
        <dbReference type="Pfam" id="PF04316"/>
    </source>
</evidence>
<protein>
    <recommendedName>
        <fullName evidence="2">Negative regulator of flagellin synthesis</fullName>
    </recommendedName>
    <alternativeName>
        <fullName evidence="8">Anti-sigma-28 factor</fullName>
    </alternativeName>
</protein>
<evidence type="ECO:0000256" key="6">
    <source>
        <dbReference type="ARBA" id="ARBA00023163"/>
    </source>
</evidence>
<dbReference type="EMBL" id="JBDIVE010000002">
    <property type="protein sequence ID" value="MEN3068013.1"/>
    <property type="molecule type" value="Genomic_DNA"/>
</dbReference>
<dbReference type="Gene3D" id="6.10.140.30">
    <property type="entry name" value="Anti-sigma-28 factor FlgM"/>
    <property type="match status" value="1"/>
</dbReference>
<proteinExistence type="inferred from homology"/>
<evidence type="ECO:0000313" key="12">
    <source>
        <dbReference type="Proteomes" id="UP001410394"/>
    </source>
</evidence>
<evidence type="ECO:0000256" key="3">
    <source>
        <dbReference type="ARBA" id="ARBA00022491"/>
    </source>
</evidence>
<keyword evidence="11" id="KW-0969">Cilium</keyword>
<name>A0ABU9YWA0_9RHOO</name>
<dbReference type="RefSeq" id="WP_345918776.1">
    <property type="nucleotide sequence ID" value="NZ_JBDIVE010000002.1"/>
</dbReference>
<dbReference type="Proteomes" id="UP001410394">
    <property type="component" value="Unassembled WGS sequence"/>
</dbReference>
<comment type="function">
    <text evidence="7">Responsible for the coupling of flagellin expression to flagellar assembly by preventing expression of the flagellin genes when a component of the middle class of proteins is defective. It negatively regulates flagellar genes by inhibiting the activity of FliA by directly binding to FliA.</text>
</comment>
<keyword evidence="11" id="KW-0282">Flagellum</keyword>
<feature type="region of interest" description="Disordered" evidence="9">
    <location>
        <begin position="1"/>
        <end position="38"/>
    </location>
</feature>
<dbReference type="NCBIfam" id="TIGR03824">
    <property type="entry name" value="FlgM_jcvi"/>
    <property type="match status" value="1"/>
</dbReference>
<evidence type="ECO:0000256" key="7">
    <source>
        <dbReference type="ARBA" id="ARBA00024739"/>
    </source>
</evidence>
<organism evidence="11 12">
    <name type="scientific">Uliginosibacterium sediminicola</name>
    <dbReference type="NCBI Taxonomy" id="2024550"/>
    <lineage>
        <taxon>Bacteria</taxon>
        <taxon>Pseudomonadati</taxon>
        <taxon>Pseudomonadota</taxon>
        <taxon>Betaproteobacteria</taxon>
        <taxon>Rhodocyclales</taxon>
        <taxon>Zoogloeaceae</taxon>
        <taxon>Uliginosibacterium</taxon>
    </lineage>
</organism>
<keyword evidence="12" id="KW-1185">Reference proteome</keyword>
<evidence type="ECO:0000313" key="11">
    <source>
        <dbReference type="EMBL" id="MEN3068013.1"/>
    </source>
</evidence>
<keyword evidence="3" id="KW-0678">Repressor</keyword>
<accession>A0ABU9YWA0</accession>
<dbReference type="Pfam" id="PF04316">
    <property type="entry name" value="FlgM"/>
    <property type="match status" value="1"/>
</dbReference>
<evidence type="ECO:0000256" key="8">
    <source>
        <dbReference type="ARBA" id="ARBA00030117"/>
    </source>
</evidence>
<dbReference type="InterPro" id="IPR007412">
    <property type="entry name" value="FlgM"/>
</dbReference>
<feature type="domain" description="Anti-sigma-28 factor FlgM C-terminal" evidence="10">
    <location>
        <begin position="39"/>
        <end position="89"/>
    </location>
</feature>
<comment type="caution">
    <text evidence="11">The sequence shown here is derived from an EMBL/GenBank/DDBJ whole genome shotgun (WGS) entry which is preliminary data.</text>
</comment>